<dbReference type="EMBL" id="FQVT01000017">
    <property type="protein sequence ID" value="SHG57391.1"/>
    <property type="molecule type" value="Genomic_DNA"/>
</dbReference>
<keyword evidence="2" id="KW-1185">Reference proteome</keyword>
<evidence type="ECO:0000313" key="1">
    <source>
        <dbReference type="EMBL" id="SHG57391.1"/>
    </source>
</evidence>
<protein>
    <submittedName>
        <fullName evidence="1">Uncharacterized protein</fullName>
    </submittedName>
</protein>
<proteinExistence type="predicted"/>
<reference evidence="2" key="1">
    <citation type="submission" date="2016-11" db="EMBL/GenBank/DDBJ databases">
        <authorList>
            <person name="Varghese N."/>
            <person name="Submissions S."/>
        </authorList>
    </citation>
    <scope>NUCLEOTIDE SEQUENCE [LARGE SCALE GENOMIC DNA]</scope>
    <source>
        <strain evidence="2">DSM 24579</strain>
    </source>
</reference>
<dbReference type="AlphaFoldDB" id="A0A1M5KX94"/>
<gene>
    <name evidence="1" type="ORF">SAMN05444483_1177</name>
</gene>
<organism evidence="1 2">
    <name type="scientific">Salegentibacter echinorum</name>
    <dbReference type="NCBI Taxonomy" id="1073325"/>
    <lineage>
        <taxon>Bacteria</taxon>
        <taxon>Pseudomonadati</taxon>
        <taxon>Bacteroidota</taxon>
        <taxon>Flavobacteriia</taxon>
        <taxon>Flavobacteriales</taxon>
        <taxon>Flavobacteriaceae</taxon>
        <taxon>Salegentibacter</taxon>
    </lineage>
</organism>
<sequence>MLVINTKFRFFEYYRINIDFPDFVAKVVKTEIILQIQVENNHYYVTQHLL</sequence>
<dbReference type="Proteomes" id="UP000183945">
    <property type="component" value="Unassembled WGS sequence"/>
</dbReference>
<evidence type="ECO:0000313" key="2">
    <source>
        <dbReference type="Proteomes" id="UP000183945"/>
    </source>
</evidence>
<accession>A0A1M5KX94</accession>
<name>A0A1M5KX94_SALEC</name>